<reference evidence="2 3" key="1">
    <citation type="submission" date="2020-05" db="EMBL/GenBank/DDBJ databases">
        <authorList>
            <person name="Mo P."/>
        </authorList>
    </citation>
    <scope>NUCLEOTIDE SEQUENCE [LARGE SCALE GENOMIC DNA]</scope>
    <source>
        <strain evidence="2 3">Gen01</strain>
    </source>
</reference>
<name>A0A6M6JMP1_9PSEU</name>
<evidence type="ECO:0000313" key="3">
    <source>
        <dbReference type="Proteomes" id="UP000505377"/>
    </source>
</evidence>
<dbReference type="AlphaFoldDB" id="A0A6M6JMP1"/>
<protein>
    <submittedName>
        <fullName evidence="2">DUF1990 family protein</fullName>
    </submittedName>
</protein>
<sequence>MFLLGRPAPGSRLQFVDHVLRWPYGIVNALRHRLPGGPVLHRTQIGGDAGDLPDPVPADLRDDRIQYVSDGVGPLMHRSYSIEVDGAERTAESVMAELRRDPNCAVPDAAVFQRPDGTDGPLSLGDEYVVRIPAPWDGPVRVIDVTPRSFRLATLWGHLEAGQIQFRAEPLPGGALRFVIESWARAGDRASHLLYNRLPLAKEIQLTVWTRTCSAVAEMVGGTVRDGITVLTRVVEEDVAARPGPGV</sequence>
<dbReference type="InterPro" id="IPR018960">
    <property type="entry name" value="DUF1990"/>
</dbReference>
<dbReference type="RefSeq" id="WP_172160304.1">
    <property type="nucleotide sequence ID" value="NZ_CP053564.1"/>
</dbReference>
<dbReference type="Proteomes" id="UP000505377">
    <property type="component" value="Chromosome"/>
</dbReference>
<proteinExistence type="predicted"/>
<keyword evidence="3" id="KW-1185">Reference proteome</keyword>
<feature type="domain" description="DUF1990" evidence="1">
    <location>
        <begin position="121"/>
        <end position="197"/>
    </location>
</feature>
<dbReference type="EMBL" id="CP053564">
    <property type="protein sequence ID" value="QJY47571.1"/>
    <property type="molecule type" value="Genomic_DNA"/>
</dbReference>
<accession>A0A6M6JMP1</accession>
<organism evidence="2 3">
    <name type="scientific">Pseudonocardia broussonetiae</name>
    <dbReference type="NCBI Taxonomy" id="2736640"/>
    <lineage>
        <taxon>Bacteria</taxon>
        <taxon>Bacillati</taxon>
        <taxon>Actinomycetota</taxon>
        <taxon>Actinomycetes</taxon>
        <taxon>Pseudonocardiales</taxon>
        <taxon>Pseudonocardiaceae</taxon>
        <taxon>Pseudonocardia</taxon>
    </lineage>
</organism>
<gene>
    <name evidence="2" type="ORF">HOP40_18600</name>
</gene>
<evidence type="ECO:0000313" key="2">
    <source>
        <dbReference type="EMBL" id="QJY47571.1"/>
    </source>
</evidence>
<dbReference type="Pfam" id="PF09348">
    <property type="entry name" value="DUF1990"/>
    <property type="match status" value="1"/>
</dbReference>
<evidence type="ECO:0000259" key="1">
    <source>
        <dbReference type="Pfam" id="PF09348"/>
    </source>
</evidence>
<dbReference type="KEGG" id="pbro:HOP40_18600"/>